<name>A0A484XLB4_9ENTR</name>
<gene>
    <name evidence="1" type="ORF">NCTC12126_02108</name>
</gene>
<sequence length="39" mass="4580">MRPAGDTQLAGRRRTIIGKSLNQFYSRHSFFVTRTYYAL</sequence>
<dbReference type="AlphaFoldDB" id="A0A484XLB4"/>
<proteinExistence type="predicted"/>
<protein>
    <submittedName>
        <fullName evidence="1">Uncharacterized protein</fullName>
    </submittedName>
</protein>
<organism evidence="1 2">
    <name type="scientific">Enterobacter cancerogenus</name>
    <dbReference type="NCBI Taxonomy" id="69218"/>
    <lineage>
        <taxon>Bacteria</taxon>
        <taxon>Pseudomonadati</taxon>
        <taxon>Pseudomonadota</taxon>
        <taxon>Gammaproteobacteria</taxon>
        <taxon>Enterobacterales</taxon>
        <taxon>Enterobacteriaceae</taxon>
        <taxon>Enterobacter</taxon>
        <taxon>Enterobacter cloacae complex</taxon>
    </lineage>
</organism>
<accession>A0A484XLB4</accession>
<reference evidence="1 2" key="1">
    <citation type="submission" date="2019-03" db="EMBL/GenBank/DDBJ databases">
        <authorList>
            <consortium name="Pathogen Informatics"/>
        </authorList>
    </citation>
    <scope>NUCLEOTIDE SEQUENCE [LARGE SCALE GENOMIC DNA]</scope>
    <source>
        <strain evidence="1 2">NCTC12126</strain>
    </source>
</reference>
<dbReference type="EMBL" id="CAADIW010000017">
    <property type="protein sequence ID" value="VFS24302.1"/>
    <property type="molecule type" value="Genomic_DNA"/>
</dbReference>
<evidence type="ECO:0000313" key="2">
    <source>
        <dbReference type="Proteomes" id="UP000351155"/>
    </source>
</evidence>
<dbReference type="Proteomes" id="UP000351155">
    <property type="component" value="Unassembled WGS sequence"/>
</dbReference>
<evidence type="ECO:0000313" key="1">
    <source>
        <dbReference type="EMBL" id="VFS24302.1"/>
    </source>
</evidence>